<sequence>MAKREYSNGLQHLKFMQRAKQREEVAKKAEEDATVADEGHWVVPAIARAAGKRCTVILEGDPKPGALLGRMSFQNCNTSIDKLLEEAEAVHKRRFSAAKEKAEAAHSASIDSSRSESVKGEDGSAIAAEEETTVQFKKPKVGAINNLSAGGGARGWQNQNRSDNKAWQGWRSQGDYRMLRPPPKG</sequence>
<feature type="compositionally biased region" description="Basic and acidic residues" evidence="1">
    <location>
        <begin position="113"/>
        <end position="122"/>
    </location>
</feature>
<accession>A0A9D4VDM7</accession>
<keyword evidence="3" id="KW-1185">Reference proteome</keyword>
<dbReference type="PANTHER" id="PTHR13582:SF0">
    <property type="entry name" value="M-PHASE PHOSPHOPROTEIN 6"/>
    <property type="match status" value="1"/>
</dbReference>
<evidence type="ECO:0000256" key="1">
    <source>
        <dbReference type="SAM" id="MobiDB-lite"/>
    </source>
</evidence>
<comment type="caution">
    <text evidence="2">The sequence shown here is derived from an EMBL/GenBank/DDBJ whole genome shotgun (WGS) entry which is preliminary data.</text>
</comment>
<dbReference type="GO" id="GO:0000460">
    <property type="term" value="P:maturation of 5.8S rRNA"/>
    <property type="evidence" value="ECO:0007669"/>
    <property type="project" value="TreeGrafter"/>
</dbReference>
<dbReference type="EMBL" id="JABFUD020000001">
    <property type="protein sequence ID" value="KAI5084616.1"/>
    <property type="molecule type" value="Genomic_DNA"/>
</dbReference>
<dbReference type="OrthoDB" id="2019850at2759"/>
<dbReference type="AlphaFoldDB" id="A0A9D4VDM7"/>
<evidence type="ECO:0000313" key="3">
    <source>
        <dbReference type="Proteomes" id="UP000886520"/>
    </source>
</evidence>
<name>A0A9D4VDM7_ADICA</name>
<evidence type="ECO:0000313" key="2">
    <source>
        <dbReference type="EMBL" id="KAI5084616.1"/>
    </source>
</evidence>
<feature type="region of interest" description="Disordered" evidence="1">
    <location>
        <begin position="96"/>
        <end position="185"/>
    </location>
</feature>
<dbReference type="InterPro" id="IPR019324">
    <property type="entry name" value="MPP6"/>
</dbReference>
<protein>
    <submittedName>
        <fullName evidence="2">Uncharacterized protein</fullName>
    </submittedName>
</protein>
<dbReference type="Pfam" id="PF10175">
    <property type="entry name" value="MPP6"/>
    <property type="match status" value="1"/>
</dbReference>
<gene>
    <name evidence="2" type="ORF">GOP47_0000785</name>
</gene>
<dbReference type="Proteomes" id="UP000886520">
    <property type="component" value="Chromosome 1"/>
</dbReference>
<organism evidence="2 3">
    <name type="scientific">Adiantum capillus-veneris</name>
    <name type="common">Maidenhair fern</name>
    <dbReference type="NCBI Taxonomy" id="13818"/>
    <lineage>
        <taxon>Eukaryota</taxon>
        <taxon>Viridiplantae</taxon>
        <taxon>Streptophyta</taxon>
        <taxon>Embryophyta</taxon>
        <taxon>Tracheophyta</taxon>
        <taxon>Polypodiopsida</taxon>
        <taxon>Polypodiidae</taxon>
        <taxon>Polypodiales</taxon>
        <taxon>Pteridineae</taxon>
        <taxon>Pteridaceae</taxon>
        <taxon>Vittarioideae</taxon>
        <taxon>Adiantum</taxon>
    </lineage>
</organism>
<reference evidence="2" key="1">
    <citation type="submission" date="2021-01" db="EMBL/GenBank/DDBJ databases">
        <title>Adiantum capillus-veneris genome.</title>
        <authorList>
            <person name="Fang Y."/>
            <person name="Liao Q."/>
        </authorList>
    </citation>
    <scope>NUCLEOTIDE SEQUENCE</scope>
    <source>
        <strain evidence="2">H3</strain>
        <tissue evidence="2">Leaf</tissue>
    </source>
</reference>
<proteinExistence type="predicted"/>
<dbReference type="PANTHER" id="PTHR13582">
    <property type="entry name" value="M-PHASE PHOSPHOPROTEIN 6"/>
    <property type="match status" value="1"/>
</dbReference>